<organism evidence="5">
    <name type="scientific">gut metagenome</name>
    <dbReference type="NCBI Taxonomy" id="749906"/>
    <lineage>
        <taxon>unclassified sequences</taxon>
        <taxon>metagenomes</taxon>
        <taxon>organismal metagenomes</taxon>
    </lineage>
</organism>
<gene>
    <name evidence="5" type="ORF">EVA_07972</name>
</gene>
<dbReference type="Pfam" id="PF01095">
    <property type="entry name" value="Pectinesterase"/>
    <property type="match status" value="2"/>
</dbReference>
<dbReference type="InterPro" id="IPR011050">
    <property type="entry name" value="Pectin_lyase_fold/virulence"/>
</dbReference>
<reference evidence="5" key="1">
    <citation type="journal article" date="2012" name="PLoS ONE">
        <title>Gene sets for utilization of primary and secondary nutrition supplies in the distal gut of endangered iberian lynx.</title>
        <authorList>
            <person name="Alcaide M."/>
            <person name="Messina E."/>
            <person name="Richter M."/>
            <person name="Bargiela R."/>
            <person name="Peplies J."/>
            <person name="Huws S.A."/>
            <person name="Newbold C.J."/>
            <person name="Golyshin P.N."/>
            <person name="Simon M.A."/>
            <person name="Lopez G."/>
            <person name="Yakimov M.M."/>
            <person name="Ferrer M."/>
        </authorList>
    </citation>
    <scope>NUCLEOTIDE SEQUENCE</scope>
</reference>
<dbReference type="PANTHER" id="PTHR31321:SF57">
    <property type="entry name" value="PECTINESTERASE 53-RELATED"/>
    <property type="match status" value="1"/>
</dbReference>
<keyword evidence="3" id="KW-0063">Aspartyl esterase</keyword>
<evidence type="ECO:0000313" key="5">
    <source>
        <dbReference type="EMBL" id="EJX03920.1"/>
    </source>
</evidence>
<feature type="domain" description="Pectinesterase catalytic" evidence="4">
    <location>
        <begin position="115"/>
        <end position="178"/>
    </location>
</feature>
<proteinExistence type="inferred from homology"/>
<feature type="domain" description="Pectinesterase catalytic" evidence="4">
    <location>
        <begin position="215"/>
        <end position="407"/>
    </location>
</feature>
<dbReference type="InterPro" id="IPR000070">
    <property type="entry name" value="Pectinesterase_cat"/>
</dbReference>
<dbReference type="Gene3D" id="2.160.20.10">
    <property type="entry name" value="Single-stranded right-handed beta-helix, Pectin lyase-like"/>
    <property type="match status" value="1"/>
</dbReference>
<dbReference type="InterPro" id="IPR012334">
    <property type="entry name" value="Pectin_lyas_fold"/>
</dbReference>
<evidence type="ECO:0000256" key="3">
    <source>
        <dbReference type="ARBA" id="ARBA00023085"/>
    </source>
</evidence>
<comment type="similarity">
    <text evidence="1">Belongs to the pectinesterase family.</text>
</comment>
<protein>
    <submittedName>
        <fullName evidence="5">Pectinesterase family protein</fullName>
    </submittedName>
</protein>
<comment type="caution">
    <text evidence="5">The sequence shown here is derived from an EMBL/GenBank/DDBJ whole genome shotgun (WGS) entry which is preliminary data.</text>
</comment>
<dbReference type="SUPFAM" id="SSF51126">
    <property type="entry name" value="Pectin lyase-like"/>
    <property type="match status" value="1"/>
</dbReference>
<dbReference type="GO" id="GO:0009279">
    <property type="term" value="C:cell outer membrane"/>
    <property type="evidence" value="ECO:0007669"/>
    <property type="project" value="TreeGrafter"/>
</dbReference>
<dbReference type="GO" id="GO:0030599">
    <property type="term" value="F:pectinesterase activity"/>
    <property type="evidence" value="ECO:0007669"/>
    <property type="project" value="InterPro"/>
</dbReference>
<name>J9GU32_9ZZZZ</name>
<dbReference type="AlphaFoldDB" id="J9GU32"/>
<accession>J9GU32</accession>
<dbReference type="PANTHER" id="PTHR31321">
    <property type="entry name" value="ACYL-COA THIOESTER HYDROLASE YBHC-RELATED"/>
    <property type="match status" value="1"/>
</dbReference>
<dbReference type="GO" id="GO:0042545">
    <property type="term" value="P:cell wall modification"/>
    <property type="evidence" value="ECO:0007669"/>
    <property type="project" value="InterPro"/>
</dbReference>
<sequence>MLSACQNDEDVDTSPLALVSYSPQTGDYIFGDETIVLNFNKKVQQAEGSIITVNGKETRVIINGSTVYIHVSEHIFNKVEIEIPQGALYDRATFESFKGIRLSFPIQHQKQEITVVDKNGKGDYTRIQDAIRDIPSNNSAPYLIFVANGTYEELVDINKPYIHLIGQDWNQTIITYKTCRISGPSDQYPDAWNYSSRNPANINNIPEGRDGATLITAKDFYAEDISFENKWGVDEQTGPQAEAVHTRADRIAFYHCKLRGFQDTWWTRNYTSGSSENINMRNYADNCWIEGGTDYIFGGGNLLVERSTLYNVGQQNFITAGSHMPTTEWGYVFRDCSIRGNETATAGTIYFGRPWQQSPMTVFINTLCLQPVHEEGWYTMGALPKLYAEYNTTENGWAVDTSKRRQTYDVSASFSESGKQEYDVPYTGEVVLSKEKADLMNYDKIIKANDGWNPRNFYKKLASPQVMMSQGMLSWKDNKEAVCYLIFKNGHYHAKTTQTKFAIDEENATFEVKAVNRFGSLSE</sequence>
<keyword evidence="2" id="KW-0378">Hydrolase</keyword>
<evidence type="ECO:0000256" key="1">
    <source>
        <dbReference type="ARBA" id="ARBA00008891"/>
    </source>
</evidence>
<evidence type="ECO:0000256" key="2">
    <source>
        <dbReference type="ARBA" id="ARBA00022801"/>
    </source>
</evidence>
<dbReference type="EMBL" id="AMCI01001989">
    <property type="protein sequence ID" value="EJX03920.1"/>
    <property type="molecule type" value="Genomic_DNA"/>
</dbReference>
<evidence type="ECO:0000259" key="4">
    <source>
        <dbReference type="Pfam" id="PF01095"/>
    </source>
</evidence>